<keyword evidence="2" id="KW-1185">Reference proteome</keyword>
<gene>
    <name evidence="1" type="ORF">FAM09_27105</name>
</gene>
<proteinExistence type="predicted"/>
<comment type="caution">
    <text evidence="1">The sequence shown here is derived from an EMBL/GenBank/DDBJ whole genome shotgun (WGS) entry which is preliminary data.</text>
</comment>
<evidence type="ECO:0000313" key="2">
    <source>
        <dbReference type="Proteomes" id="UP000306918"/>
    </source>
</evidence>
<dbReference type="EMBL" id="STFF01000011">
    <property type="protein sequence ID" value="THU32464.1"/>
    <property type="molecule type" value="Genomic_DNA"/>
</dbReference>
<dbReference type="AlphaFoldDB" id="A0A4S8HG26"/>
<evidence type="ECO:0000313" key="1">
    <source>
        <dbReference type="EMBL" id="THU32464.1"/>
    </source>
</evidence>
<name>A0A4S8HG26_9BACT</name>
<dbReference type="OrthoDB" id="677574at2"/>
<accession>A0A4S8HG26</accession>
<dbReference type="RefSeq" id="WP_136580306.1">
    <property type="nucleotide sequence ID" value="NZ_STFF01000011.1"/>
</dbReference>
<protein>
    <recommendedName>
        <fullName evidence="3">DUF1292 domain-containing protein</fullName>
    </recommendedName>
</protein>
<dbReference type="Proteomes" id="UP000306918">
    <property type="component" value="Unassembled WGS sequence"/>
</dbReference>
<organism evidence="1 2">
    <name type="scientific">Niastella caeni</name>
    <dbReference type="NCBI Taxonomy" id="2569763"/>
    <lineage>
        <taxon>Bacteria</taxon>
        <taxon>Pseudomonadati</taxon>
        <taxon>Bacteroidota</taxon>
        <taxon>Chitinophagia</taxon>
        <taxon>Chitinophagales</taxon>
        <taxon>Chitinophagaceae</taxon>
        <taxon>Niastella</taxon>
    </lineage>
</organism>
<evidence type="ECO:0008006" key="3">
    <source>
        <dbReference type="Google" id="ProtNLM"/>
    </source>
</evidence>
<reference evidence="1 2" key="1">
    <citation type="submission" date="2019-04" db="EMBL/GenBank/DDBJ databases">
        <title>Niastella caeni sp. nov., isolated from activated sludge.</title>
        <authorList>
            <person name="Sheng M."/>
        </authorList>
    </citation>
    <scope>NUCLEOTIDE SEQUENCE [LARGE SCALE GENOMIC DNA]</scope>
    <source>
        <strain evidence="1 2">HX-2-15</strain>
    </source>
</reference>
<sequence length="94" mass="11206">MEDISMYSYALLEPGCYYLIQEKEDEPVTLIKITVETDQCLYITQYEDMPVLVWKKKADPIFDILELLSDDKVKEWEAVYNDSQDAYYEEEDDE</sequence>